<protein>
    <submittedName>
        <fullName evidence="1">Uncharacterized protein</fullName>
    </submittedName>
</protein>
<reference evidence="2" key="1">
    <citation type="submission" date="2016-10" db="EMBL/GenBank/DDBJ databases">
        <authorList>
            <person name="Varghese N."/>
            <person name="Submissions S."/>
        </authorList>
    </citation>
    <scope>NUCLEOTIDE SEQUENCE [LARGE SCALE GENOMIC DNA]</scope>
    <source>
        <strain evidence="2">DSM 20524</strain>
    </source>
</reference>
<evidence type="ECO:0000313" key="2">
    <source>
        <dbReference type="Proteomes" id="UP000198929"/>
    </source>
</evidence>
<organism evidence="1 2">
    <name type="scientific">Corynebacterium cystitidis DSM 20524</name>
    <dbReference type="NCBI Taxonomy" id="1121357"/>
    <lineage>
        <taxon>Bacteria</taxon>
        <taxon>Bacillati</taxon>
        <taxon>Actinomycetota</taxon>
        <taxon>Actinomycetes</taxon>
        <taxon>Mycobacteriales</taxon>
        <taxon>Corynebacteriaceae</taxon>
        <taxon>Corynebacterium</taxon>
    </lineage>
</organism>
<accession>A0A1H9TCR7</accession>
<dbReference type="AlphaFoldDB" id="A0A1H9TCR7"/>
<gene>
    <name evidence="1" type="ORF">SAMN05661109_01419</name>
</gene>
<dbReference type="PANTHER" id="PTHR43566:SF2">
    <property type="entry name" value="DUF4143 DOMAIN-CONTAINING PROTEIN"/>
    <property type="match status" value="1"/>
</dbReference>
<keyword evidence="2" id="KW-1185">Reference proteome</keyword>
<name>A0A1H9TCR7_9CORY</name>
<proteinExistence type="predicted"/>
<dbReference type="Proteomes" id="UP000198929">
    <property type="component" value="Unassembled WGS sequence"/>
</dbReference>
<sequence length="133" mass="15015">MFPFSQGEIIQRTIPEDWVAWIVSGAPGLTDLAPLHADEVRETVLRGGYPEPLKRDSQRSIEHWFLSYVERIATHDVAELVTRSEFASHVHTLLRLLASWGQSELVNAKVARSVGVSESAVSRFFIIVNETMR</sequence>
<evidence type="ECO:0000313" key="1">
    <source>
        <dbReference type="EMBL" id="SER95012.1"/>
    </source>
</evidence>
<dbReference type="PANTHER" id="PTHR43566">
    <property type="entry name" value="CONSERVED PROTEIN"/>
    <property type="match status" value="1"/>
</dbReference>
<dbReference type="STRING" id="1121357.SAMN05661109_01419"/>
<dbReference type="EMBL" id="FOGQ01000005">
    <property type="protein sequence ID" value="SER95012.1"/>
    <property type="molecule type" value="Genomic_DNA"/>
</dbReference>